<name>A0A074XBZ2_AURPU</name>
<dbReference type="RefSeq" id="XP_029755749.1">
    <property type="nucleotide sequence ID" value="XM_029901396.1"/>
</dbReference>
<evidence type="ECO:0000259" key="2">
    <source>
        <dbReference type="Pfam" id="PF24626"/>
    </source>
</evidence>
<dbReference type="GeneID" id="40743702"/>
<keyword evidence="1" id="KW-0812">Transmembrane</keyword>
<dbReference type="EMBL" id="KL585005">
    <property type="protein sequence ID" value="KEQ79562.1"/>
    <property type="molecule type" value="Genomic_DNA"/>
</dbReference>
<keyword evidence="4" id="KW-1185">Reference proteome</keyword>
<evidence type="ECO:0000256" key="1">
    <source>
        <dbReference type="SAM" id="Phobius"/>
    </source>
</evidence>
<keyword evidence="1" id="KW-0472">Membrane</keyword>
<protein>
    <recommendedName>
        <fullName evidence="2">Tf2-1-like SH3-like domain-containing protein</fullName>
    </recommendedName>
</protein>
<dbReference type="HOGENOM" id="CLU_2800820_0_0_1"/>
<accession>A0A074XBZ2</accession>
<feature type="non-terminal residue" evidence="3">
    <location>
        <position position="1"/>
    </location>
</feature>
<dbReference type="Proteomes" id="UP000030706">
    <property type="component" value="Unassembled WGS sequence"/>
</dbReference>
<evidence type="ECO:0000313" key="3">
    <source>
        <dbReference type="EMBL" id="KEQ79562.1"/>
    </source>
</evidence>
<dbReference type="Pfam" id="PF24626">
    <property type="entry name" value="SH3_Tf2-1"/>
    <property type="match status" value="1"/>
</dbReference>
<feature type="transmembrane region" description="Helical" evidence="1">
    <location>
        <begin position="21"/>
        <end position="38"/>
    </location>
</feature>
<proteinExistence type="predicted"/>
<reference evidence="3 4" key="1">
    <citation type="journal article" date="2014" name="BMC Genomics">
        <title>Genome sequencing of four Aureobasidium pullulans varieties: biotechnological potential, stress tolerance, and description of new species.</title>
        <authorList>
            <person name="Gostin Ar C."/>
            <person name="Ohm R.A."/>
            <person name="Kogej T."/>
            <person name="Sonjak S."/>
            <person name="Turk M."/>
            <person name="Zajc J."/>
            <person name="Zalar P."/>
            <person name="Grube M."/>
            <person name="Sun H."/>
            <person name="Han J."/>
            <person name="Sharma A."/>
            <person name="Chiniquy J."/>
            <person name="Ngan C.Y."/>
            <person name="Lipzen A."/>
            <person name="Barry K."/>
            <person name="Grigoriev I.V."/>
            <person name="Gunde-Cimerman N."/>
        </authorList>
    </citation>
    <scope>NUCLEOTIDE SEQUENCE [LARGE SCALE GENOMIC DNA]</scope>
    <source>
        <strain evidence="3 4">EXF-150</strain>
    </source>
</reference>
<dbReference type="AlphaFoldDB" id="A0A074XBZ2"/>
<feature type="domain" description="Tf2-1-like SH3-like" evidence="2">
    <location>
        <begin position="9"/>
        <end position="60"/>
    </location>
</feature>
<organism evidence="3 4">
    <name type="scientific">Aureobasidium pullulans EXF-150</name>
    <dbReference type="NCBI Taxonomy" id="1043002"/>
    <lineage>
        <taxon>Eukaryota</taxon>
        <taxon>Fungi</taxon>
        <taxon>Dikarya</taxon>
        <taxon>Ascomycota</taxon>
        <taxon>Pezizomycotina</taxon>
        <taxon>Dothideomycetes</taxon>
        <taxon>Dothideomycetidae</taxon>
        <taxon>Dothideales</taxon>
        <taxon>Saccotheciaceae</taxon>
        <taxon>Aureobasidium</taxon>
    </lineage>
</organism>
<sequence length="68" mass="7842">LSTRNLKNCLRLAKKLDNKRISPYKIIEAILAFYPYVYKLLLPLSFKLSTNTFYVSLLTPIANDPLPI</sequence>
<keyword evidence="1" id="KW-1133">Transmembrane helix</keyword>
<evidence type="ECO:0000313" key="4">
    <source>
        <dbReference type="Proteomes" id="UP000030706"/>
    </source>
</evidence>
<gene>
    <name evidence="3" type="ORF">M438DRAFT_283524</name>
</gene>
<dbReference type="InterPro" id="IPR056924">
    <property type="entry name" value="SH3_Tf2-1"/>
</dbReference>